<dbReference type="Proteomes" id="UP000198925">
    <property type="component" value="Unassembled WGS sequence"/>
</dbReference>
<evidence type="ECO:0000313" key="2">
    <source>
        <dbReference type="EMBL" id="SDE52184.1"/>
    </source>
</evidence>
<organism evidence="2 3">
    <name type="scientific">Belnapia rosea</name>
    <dbReference type="NCBI Taxonomy" id="938405"/>
    <lineage>
        <taxon>Bacteria</taxon>
        <taxon>Pseudomonadati</taxon>
        <taxon>Pseudomonadota</taxon>
        <taxon>Alphaproteobacteria</taxon>
        <taxon>Acetobacterales</taxon>
        <taxon>Roseomonadaceae</taxon>
        <taxon>Belnapia</taxon>
    </lineage>
</organism>
<dbReference type="PANTHER" id="PTHR20883:SF48">
    <property type="entry name" value="ECTOINE DIOXYGENASE"/>
    <property type="match status" value="1"/>
</dbReference>
<comment type="cofactor">
    <cofactor evidence="1">
        <name>Fe(2+)</name>
        <dbReference type="ChEBI" id="CHEBI:29033"/>
    </cofactor>
</comment>
<dbReference type="GO" id="GO:0016706">
    <property type="term" value="F:2-oxoglutarate-dependent dioxygenase activity"/>
    <property type="evidence" value="ECO:0007669"/>
    <property type="project" value="UniProtKB-ARBA"/>
</dbReference>
<keyword evidence="2" id="KW-0223">Dioxygenase</keyword>
<accession>A0A1G7DKT8</accession>
<dbReference type="GO" id="GO:0005506">
    <property type="term" value="F:iron ion binding"/>
    <property type="evidence" value="ECO:0007669"/>
    <property type="project" value="UniProtKB-ARBA"/>
</dbReference>
<evidence type="ECO:0000256" key="1">
    <source>
        <dbReference type="ARBA" id="ARBA00001954"/>
    </source>
</evidence>
<dbReference type="PANTHER" id="PTHR20883">
    <property type="entry name" value="PHYTANOYL-COA DIOXYGENASE DOMAIN CONTAINING 1"/>
    <property type="match status" value="1"/>
</dbReference>
<dbReference type="AlphaFoldDB" id="A0A1G7DKT8"/>
<evidence type="ECO:0000313" key="3">
    <source>
        <dbReference type="Proteomes" id="UP000198925"/>
    </source>
</evidence>
<proteinExistence type="predicted"/>
<reference evidence="2 3" key="1">
    <citation type="submission" date="2016-10" db="EMBL/GenBank/DDBJ databases">
        <authorList>
            <person name="de Groot N.N."/>
        </authorList>
    </citation>
    <scope>NUCLEOTIDE SEQUENCE [LARGE SCALE GENOMIC DNA]</scope>
    <source>
        <strain evidence="2 3">CPCC 100156</strain>
    </source>
</reference>
<dbReference type="Pfam" id="PF05721">
    <property type="entry name" value="PhyH"/>
    <property type="match status" value="1"/>
</dbReference>
<keyword evidence="2" id="KW-0560">Oxidoreductase</keyword>
<dbReference type="Gene3D" id="2.60.120.620">
    <property type="entry name" value="q2cbj1_9rhob like domain"/>
    <property type="match status" value="1"/>
</dbReference>
<dbReference type="RefSeq" id="WP_090665316.1">
    <property type="nucleotide sequence ID" value="NZ_FMZX01000048.1"/>
</dbReference>
<sequence length="389" mass="43033">MSATTEAPVLSRADHDAGMREYRIAGERLAAEIGNRGPIRLTDDGLLHPDILAAYWRHGYYIFEGVIDKAEVEALRRDAQDMLERAPVTPDAKVDAQGRPALGLDYARCPYRYTKPLSDPWGGTDALNGRHPAQMAQPKADAGAPEQVVFLMYSMCQSMPSGLRLYGHPGLLAVAQSINGADFAPFNDAIFVKQPGLGGSVAWHQDGVTHWNSPDWDEGIHGFNFQVQIYPTTVGNCLWVIPGSHKLGKVDIKRMVEENGGSEQLPGAVPLVCNAGDVTIVNRQMVHGSFANSSPDLRISLTFGFHRRKSVLGQKAALSITETNATYDEKRVFERAAVIQVAIDARHQAFPHETRFCYQPFVGLEDQFRNTPETFERVIRDYNTKDLSI</sequence>
<name>A0A1G7DKT8_9PROT</name>
<keyword evidence="3" id="KW-1185">Reference proteome</keyword>
<dbReference type="InterPro" id="IPR008775">
    <property type="entry name" value="Phytyl_CoA_dOase-like"/>
</dbReference>
<dbReference type="EMBL" id="FMZX01000048">
    <property type="protein sequence ID" value="SDE52184.1"/>
    <property type="molecule type" value="Genomic_DNA"/>
</dbReference>
<protein>
    <submittedName>
        <fullName evidence="2">Phytanoyl-CoA dioxygenase (PhyH)</fullName>
    </submittedName>
</protein>
<gene>
    <name evidence="2" type="ORF">SAMN04487779_104811</name>
</gene>
<dbReference type="SUPFAM" id="SSF51197">
    <property type="entry name" value="Clavaminate synthase-like"/>
    <property type="match status" value="1"/>
</dbReference>